<proteinExistence type="predicted"/>
<dbReference type="OMA" id="HFDWSSY"/>
<dbReference type="InterPro" id="IPR008983">
    <property type="entry name" value="Tumour_necrosis_fac-like_dom"/>
</dbReference>
<keyword evidence="6" id="KW-1185">Reference proteome</keyword>
<reference evidence="5" key="1">
    <citation type="submission" date="2019-06" db="EMBL/GenBank/DDBJ databases">
        <authorList>
            <consortium name="Wellcome Sanger Institute Data Sharing"/>
        </authorList>
    </citation>
    <scope>NUCLEOTIDE SEQUENCE [LARGE SCALE GENOMIC DNA]</scope>
</reference>
<keyword evidence="3" id="KW-0732">Signal</keyword>
<dbReference type="InterPro" id="IPR001073">
    <property type="entry name" value="C1q_dom"/>
</dbReference>
<dbReference type="Gene3D" id="2.60.120.40">
    <property type="match status" value="1"/>
</dbReference>
<reference evidence="5" key="3">
    <citation type="submission" date="2025-09" db="UniProtKB">
        <authorList>
            <consortium name="Ensembl"/>
        </authorList>
    </citation>
    <scope>IDENTIFICATION</scope>
</reference>
<dbReference type="AlphaFoldDB" id="A0A672F9L0"/>
<dbReference type="Ensembl" id="ENSSFAT00005003101.1">
    <property type="protein sequence ID" value="ENSSFAP00005002873.1"/>
    <property type="gene ID" value="ENSSFAG00005002008.1"/>
</dbReference>
<reference evidence="5" key="2">
    <citation type="submission" date="2025-08" db="UniProtKB">
        <authorList>
            <consortium name="Ensembl"/>
        </authorList>
    </citation>
    <scope>IDENTIFICATION</scope>
</reference>
<comment type="subcellular location">
    <subcellularLocation>
        <location evidence="1">Secreted</location>
    </subcellularLocation>
</comment>
<evidence type="ECO:0000256" key="2">
    <source>
        <dbReference type="ARBA" id="ARBA00022525"/>
    </source>
</evidence>
<dbReference type="PANTHER" id="PTHR22923:SF102">
    <property type="entry name" value="CEREBELLIN 13-RELATED"/>
    <property type="match status" value="1"/>
</dbReference>
<dbReference type="PANTHER" id="PTHR22923">
    <property type="entry name" value="CEREBELLIN-RELATED"/>
    <property type="match status" value="1"/>
</dbReference>
<accession>A0A672F9L0</accession>
<evidence type="ECO:0000313" key="6">
    <source>
        <dbReference type="Proteomes" id="UP000472267"/>
    </source>
</evidence>
<organism evidence="5 6">
    <name type="scientific">Salarias fasciatus</name>
    <name type="common">Jewelled blenny</name>
    <name type="synonym">Blennius fasciatus</name>
    <dbReference type="NCBI Taxonomy" id="181472"/>
    <lineage>
        <taxon>Eukaryota</taxon>
        <taxon>Metazoa</taxon>
        <taxon>Chordata</taxon>
        <taxon>Craniata</taxon>
        <taxon>Vertebrata</taxon>
        <taxon>Euteleostomi</taxon>
        <taxon>Actinopterygii</taxon>
        <taxon>Neopterygii</taxon>
        <taxon>Teleostei</taxon>
        <taxon>Neoteleostei</taxon>
        <taxon>Acanthomorphata</taxon>
        <taxon>Ovalentaria</taxon>
        <taxon>Blenniimorphae</taxon>
        <taxon>Blenniiformes</taxon>
        <taxon>Blennioidei</taxon>
        <taxon>Blenniidae</taxon>
        <taxon>Salariinae</taxon>
        <taxon>Salarias</taxon>
    </lineage>
</organism>
<evidence type="ECO:0000259" key="4">
    <source>
        <dbReference type="PROSITE" id="PS50871"/>
    </source>
</evidence>
<dbReference type="PRINTS" id="PR00007">
    <property type="entry name" value="COMPLEMNTC1Q"/>
</dbReference>
<name>A0A672F9L0_SALFA</name>
<dbReference type="InParanoid" id="A0A672F9L0"/>
<dbReference type="InterPro" id="IPR050822">
    <property type="entry name" value="Cerebellin_Synaptic_Org"/>
</dbReference>
<dbReference type="SUPFAM" id="SSF49842">
    <property type="entry name" value="TNF-like"/>
    <property type="match status" value="1"/>
</dbReference>
<evidence type="ECO:0000256" key="3">
    <source>
        <dbReference type="ARBA" id="ARBA00022729"/>
    </source>
</evidence>
<evidence type="ECO:0000313" key="5">
    <source>
        <dbReference type="Ensembl" id="ENSSFAP00005002873.1"/>
    </source>
</evidence>
<protein>
    <recommendedName>
        <fullName evidence="4">C1q domain-containing protein</fullName>
    </recommendedName>
</protein>
<dbReference type="Proteomes" id="UP000472267">
    <property type="component" value="Chromosome 20"/>
</dbReference>
<keyword evidence="2" id="KW-0964">Secreted</keyword>
<dbReference type="PROSITE" id="PS50871">
    <property type="entry name" value="C1Q"/>
    <property type="match status" value="1"/>
</dbReference>
<sequence length="168" mass="18356">QSKHHRKPCGGSEERRGRFVIVETSSSSLQLKKVAFSASLSTSGREVIGPFNTQTPLVFRYVVTNIGNAYNPNTGFFIAPVRGVYHFEIHVFGIGHPTQGSGAYLVKNGQNVVLAYEHQTSGIGKSSNGVALLLEVGEVVFGRLFENSRILDNGNRHSTFSGHLMFTM</sequence>
<dbReference type="Pfam" id="PF00386">
    <property type="entry name" value="C1q"/>
    <property type="match status" value="1"/>
</dbReference>
<dbReference type="SMART" id="SM00110">
    <property type="entry name" value="C1Q"/>
    <property type="match status" value="1"/>
</dbReference>
<dbReference type="GO" id="GO:0005576">
    <property type="term" value="C:extracellular region"/>
    <property type="evidence" value="ECO:0007669"/>
    <property type="project" value="UniProtKB-SubCell"/>
</dbReference>
<feature type="domain" description="C1q" evidence="4">
    <location>
        <begin position="29"/>
        <end position="168"/>
    </location>
</feature>
<evidence type="ECO:0000256" key="1">
    <source>
        <dbReference type="ARBA" id="ARBA00004613"/>
    </source>
</evidence>